<feature type="domain" description="RNA polymerase sigma-70 region 2" evidence="5">
    <location>
        <begin position="60"/>
        <end position="127"/>
    </location>
</feature>
<dbReference type="SUPFAM" id="SSF88659">
    <property type="entry name" value="Sigma3 and sigma4 domains of RNA polymerase sigma factors"/>
    <property type="match status" value="1"/>
</dbReference>
<dbReference type="Gene3D" id="1.10.10.10">
    <property type="entry name" value="Winged helix-like DNA-binding domain superfamily/Winged helix DNA-binding domain"/>
    <property type="match status" value="1"/>
</dbReference>
<keyword evidence="3" id="KW-0731">Sigma factor</keyword>
<dbReference type="Pfam" id="PF04542">
    <property type="entry name" value="Sigma70_r2"/>
    <property type="match status" value="1"/>
</dbReference>
<dbReference type="InterPro" id="IPR013249">
    <property type="entry name" value="RNA_pol_sigma70_r4_t2"/>
</dbReference>
<gene>
    <name evidence="7" type="ORF">FM101_12715</name>
</gene>
<dbReference type="CDD" id="cd06171">
    <property type="entry name" value="Sigma70_r4"/>
    <property type="match status" value="1"/>
</dbReference>
<dbReference type="InterPro" id="IPR013325">
    <property type="entry name" value="RNA_pol_sigma_r2"/>
</dbReference>
<accession>A0A1R4GRA7</accession>
<evidence type="ECO:0000313" key="7">
    <source>
        <dbReference type="EMBL" id="SJM70780.1"/>
    </source>
</evidence>
<protein>
    <submittedName>
        <fullName evidence="7">RNA polymerase sigma-70 factor</fullName>
    </submittedName>
</protein>
<evidence type="ECO:0000259" key="6">
    <source>
        <dbReference type="Pfam" id="PF08281"/>
    </source>
</evidence>
<dbReference type="NCBIfam" id="TIGR02937">
    <property type="entry name" value="sigma70-ECF"/>
    <property type="match status" value="1"/>
</dbReference>
<dbReference type="InterPro" id="IPR007627">
    <property type="entry name" value="RNA_pol_sigma70_r2"/>
</dbReference>
<reference evidence="7 8" key="1">
    <citation type="submission" date="2017-02" db="EMBL/GenBank/DDBJ databases">
        <authorList>
            <person name="Peterson S.W."/>
        </authorList>
    </citation>
    <scope>NUCLEOTIDE SEQUENCE [LARGE SCALE GENOMIC DNA]</scope>
    <source>
        <strain evidence="7 8">B Ar 00.02</strain>
    </source>
</reference>
<dbReference type="PANTHER" id="PTHR43133:SF66">
    <property type="entry name" value="ECF RNA POLYMERASE SIGMA FACTOR SIGK"/>
    <property type="match status" value="1"/>
</dbReference>
<name>A0A1R4GRA7_9MICC</name>
<evidence type="ECO:0000259" key="5">
    <source>
        <dbReference type="Pfam" id="PF04542"/>
    </source>
</evidence>
<keyword evidence="2" id="KW-0805">Transcription regulation</keyword>
<dbReference type="Proteomes" id="UP000195913">
    <property type="component" value="Unassembled WGS sequence"/>
</dbReference>
<dbReference type="EMBL" id="FUHW01000042">
    <property type="protein sequence ID" value="SJM70780.1"/>
    <property type="molecule type" value="Genomic_DNA"/>
</dbReference>
<dbReference type="AlphaFoldDB" id="A0A1R4GRA7"/>
<comment type="similarity">
    <text evidence="1">Belongs to the sigma-70 factor family. ECF subfamily.</text>
</comment>
<dbReference type="GO" id="GO:0006352">
    <property type="term" value="P:DNA-templated transcription initiation"/>
    <property type="evidence" value="ECO:0007669"/>
    <property type="project" value="InterPro"/>
</dbReference>
<evidence type="ECO:0000256" key="3">
    <source>
        <dbReference type="ARBA" id="ARBA00023082"/>
    </source>
</evidence>
<dbReference type="PANTHER" id="PTHR43133">
    <property type="entry name" value="RNA POLYMERASE ECF-TYPE SIGMA FACTO"/>
    <property type="match status" value="1"/>
</dbReference>
<dbReference type="NCBIfam" id="NF007228">
    <property type="entry name" value="PRK09646.1"/>
    <property type="match status" value="1"/>
</dbReference>
<keyword evidence="4" id="KW-0804">Transcription</keyword>
<organism evidence="7 8">
    <name type="scientific">Arthrobacter rhombi</name>
    <dbReference type="NCBI Taxonomy" id="71253"/>
    <lineage>
        <taxon>Bacteria</taxon>
        <taxon>Bacillati</taxon>
        <taxon>Actinomycetota</taxon>
        <taxon>Actinomycetes</taxon>
        <taxon>Micrococcales</taxon>
        <taxon>Micrococcaceae</taxon>
        <taxon>Arthrobacter</taxon>
    </lineage>
</organism>
<keyword evidence="8" id="KW-1185">Reference proteome</keyword>
<dbReference type="GO" id="GO:0003677">
    <property type="term" value="F:DNA binding"/>
    <property type="evidence" value="ECO:0007669"/>
    <property type="project" value="InterPro"/>
</dbReference>
<dbReference type="Pfam" id="PF08281">
    <property type="entry name" value="Sigma70_r4_2"/>
    <property type="match status" value="1"/>
</dbReference>
<dbReference type="InterPro" id="IPR039425">
    <property type="entry name" value="RNA_pol_sigma-70-like"/>
</dbReference>
<dbReference type="SUPFAM" id="SSF88946">
    <property type="entry name" value="Sigma2 domain of RNA polymerase sigma factors"/>
    <property type="match status" value="1"/>
</dbReference>
<sequence length="218" mass="24579">MYPEEVPMGKGIGIQAGGSHARLSDMRLPWARTADEPAPLDHEELIGRIAQGDEEAFGALYDDLSARVFGLIRRILRDESQSEEVLQEVFVEIWQHAARYDADRGRCTSWIMVMAHRRAVDRVRASQSSKDRDLREGVKGFEESYDNVQETVEARMESERVQEALKCLSVAQRQAIELAYFGGYTHQEVAGMLEAPVGTVKTRIRDGMIKLRDQLGVA</sequence>
<dbReference type="GO" id="GO:0016987">
    <property type="term" value="F:sigma factor activity"/>
    <property type="evidence" value="ECO:0007669"/>
    <property type="project" value="UniProtKB-KW"/>
</dbReference>
<feature type="domain" description="RNA polymerase sigma factor 70 region 4 type 2" evidence="6">
    <location>
        <begin position="159"/>
        <end position="211"/>
    </location>
</feature>
<dbReference type="InterPro" id="IPR013324">
    <property type="entry name" value="RNA_pol_sigma_r3/r4-like"/>
</dbReference>
<evidence type="ECO:0000256" key="2">
    <source>
        <dbReference type="ARBA" id="ARBA00023015"/>
    </source>
</evidence>
<evidence type="ECO:0000256" key="1">
    <source>
        <dbReference type="ARBA" id="ARBA00010641"/>
    </source>
</evidence>
<evidence type="ECO:0000313" key="8">
    <source>
        <dbReference type="Proteomes" id="UP000195913"/>
    </source>
</evidence>
<evidence type="ECO:0000256" key="4">
    <source>
        <dbReference type="ARBA" id="ARBA00023163"/>
    </source>
</evidence>
<dbReference type="InterPro" id="IPR036388">
    <property type="entry name" value="WH-like_DNA-bd_sf"/>
</dbReference>
<dbReference type="Gene3D" id="1.10.1740.10">
    <property type="match status" value="1"/>
</dbReference>
<proteinExistence type="inferred from homology"/>
<dbReference type="InterPro" id="IPR014284">
    <property type="entry name" value="RNA_pol_sigma-70_dom"/>
</dbReference>